<dbReference type="InterPro" id="IPR007742">
    <property type="entry name" value="NosD_dom"/>
</dbReference>
<evidence type="ECO:0000256" key="2">
    <source>
        <dbReference type="ARBA" id="ARBA00022737"/>
    </source>
</evidence>
<dbReference type="RefSeq" id="WP_092932835.1">
    <property type="nucleotide sequence ID" value="NZ_FMZP01000007.1"/>
</dbReference>
<dbReference type="InterPro" id="IPR051550">
    <property type="entry name" value="SCF-Subunits/Alg-Epimerases"/>
</dbReference>
<dbReference type="Pfam" id="PF05048">
    <property type="entry name" value="NosD"/>
    <property type="match status" value="1"/>
</dbReference>
<dbReference type="InterPro" id="IPR011050">
    <property type="entry name" value="Pectin_lyase_fold/virulence"/>
</dbReference>
<dbReference type="OrthoDB" id="29186at2157"/>
<dbReference type="NCBIfam" id="TIGR03804">
    <property type="entry name" value="para_beta_helix"/>
    <property type="match status" value="1"/>
</dbReference>
<dbReference type="InterPro" id="IPR006626">
    <property type="entry name" value="PbH1"/>
</dbReference>
<evidence type="ECO:0000313" key="6">
    <source>
        <dbReference type="EMBL" id="SDC79414.1"/>
    </source>
</evidence>
<evidence type="ECO:0000313" key="7">
    <source>
        <dbReference type="EMBL" id="SET62297.1"/>
    </source>
</evidence>
<sequence length="645" mass="68811">MIDRSLSTVFLGLLLVVALGAVGLFVVDVGSTSPDPVAFDDTVTVGLTLESEYALSDEVDLPRAQVFYSQYQYVVGYYGVETFVDQQRQPAHEQRFGYPLTVYVSDYSETGVELNENGYPVTESSPGWTDAERASFVIGSEAQTPAGDTVVPFDDREDAQAFADEYGGTVHDWESVLEQSFDRDDAEVARDRVADRQQQADARIDNTSAHLDRPTSIVVGEDTDSVQNAIDQAPANTTVVVPEGTYEEKIEIDQPITLAGEGNVTLRGDGNGSVVTVTSERVAVRGVDITGVGNVTREGGDLPVDINEGAWDASFLQYYAGTDAGISAYNATDLRVENVSIDTPASGIIVYESDDAVIRNVTVSGPDDPMSGLAGVLLFQSPTVIEDSTFTGGRNGIYLYRSPETIVRSNTIEGNFLGTHLMYTGDSLIADNDLRGQEDTGIVIMTGPERNAVVGNTVRDAADALSPGGSANYVANNIAEGNDLGLRIASTSSIYEHNVIAGNDVGAEASAMLPTNRVVNNDFVGNDVHATAMSGPLRIWTHGGDGNYWQGAAGIANGDQSDMSYSPTDPTDSQLHRTDGTPTLARAPALKALAGLEGSVPGMRTGSIVDRAPSCEPNNPDLLSQTEWEDEAWTCYELTRTTSND</sequence>
<comment type="pathway">
    <text evidence="1">Protein modification; protein ubiquitination.</text>
</comment>
<gene>
    <name evidence="7" type="ORF">SAMN04488694_10998</name>
    <name evidence="6" type="ORF">SAMN05192552_1007126</name>
</gene>
<evidence type="ECO:0000313" key="9">
    <source>
        <dbReference type="Proteomes" id="UP000324021"/>
    </source>
</evidence>
<organism evidence="6 9">
    <name type="scientific">Natrinema hispanicum</name>
    <dbReference type="NCBI Taxonomy" id="392421"/>
    <lineage>
        <taxon>Archaea</taxon>
        <taxon>Methanobacteriati</taxon>
        <taxon>Methanobacteriota</taxon>
        <taxon>Stenosarchaea group</taxon>
        <taxon>Halobacteria</taxon>
        <taxon>Halobacteriales</taxon>
        <taxon>Natrialbaceae</taxon>
        <taxon>Natrinema</taxon>
    </lineage>
</organism>
<dbReference type="InterPro" id="IPR022441">
    <property type="entry name" value="Para_beta_helix_rpt-2"/>
</dbReference>
<reference evidence="8 9" key="1">
    <citation type="submission" date="2016-10" db="EMBL/GenBank/DDBJ databases">
        <authorList>
            <person name="Varghese N."/>
            <person name="Submissions S."/>
        </authorList>
    </citation>
    <scope>NUCLEOTIDE SEQUENCE [LARGE SCALE GENOMIC DNA]</scope>
    <source>
        <strain evidence="6 9">CDM_1</strain>
        <strain evidence="8">CDM_6</strain>
    </source>
</reference>
<feature type="domain" description="Periplasmic copper-binding protein NosD beta helix" evidence="5">
    <location>
        <begin position="381"/>
        <end position="552"/>
    </location>
</feature>
<dbReference type="Proteomes" id="UP000324021">
    <property type="component" value="Unassembled WGS sequence"/>
</dbReference>
<dbReference type="EMBL" id="FOIC01000009">
    <property type="protein sequence ID" value="SET62297.1"/>
    <property type="molecule type" value="Genomic_DNA"/>
</dbReference>
<dbReference type="AlphaFoldDB" id="A0A1G6PIL2"/>
<dbReference type="Proteomes" id="UP000199320">
    <property type="component" value="Unassembled WGS sequence"/>
</dbReference>
<evidence type="ECO:0000313" key="8">
    <source>
        <dbReference type="Proteomes" id="UP000199320"/>
    </source>
</evidence>
<dbReference type="SUPFAM" id="SSF160387">
    <property type="entry name" value="NosL/MerB-like"/>
    <property type="match status" value="1"/>
</dbReference>
<keyword evidence="8" id="KW-1185">Reference proteome</keyword>
<dbReference type="EMBL" id="FMZP01000007">
    <property type="protein sequence ID" value="SDC79414.1"/>
    <property type="molecule type" value="Genomic_DNA"/>
</dbReference>
<dbReference type="SMART" id="SM00710">
    <property type="entry name" value="PbH1"/>
    <property type="match status" value="8"/>
</dbReference>
<protein>
    <submittedName>
        <fullName evidence="6">Parallel beta-helix repeat (Two copies)</fullName>
    </submittedName>
</protein>
<feature type="compositionally biased region" description="Polar residues" evidence="4">
    <location>
        <begin position="559"/>
        <end position="573"/>
    </location>
</feature>
<evidence type="ECO:0000259" key="5">
    <source>
        <dbReference type="Pfam" id="PF05048"/>
    </source>
</evidence>
<dbReference type="InterPro" id="IPR008719">
    <property type="entry name" value="N2O_reductase_NosL"/>
</dbReference>
<accession>A0A1G6PIL2</accession>
<dbReference type="PANTHER" id="PTHR22990">
    <property type="entry name" value="F-BOX ONLY PROTEIN"/>
    <property type="match status" value="1"/>
</dbReference>
<dbReference type="PANTHER" id="PTHR22990:SF15">
    <property type="entry name" value="F-BOX ONLY PROTEIN 10"/>
    <property type="match status" value="1"/>
</dbReference>
<evidence type="ECO:0000256" key="3">
    <source>
        <dbReference type="ARBA" id="ARBA00022786"/>
    </source>
</evidence>
<reference evidence="7" key="2">
    <citation type="submission" date="2016-10" db="EMBL/GenBank/DDBJ databases">
        <authorList>
            <person name="de Groot N.N."/>
        </authorList>
    </citation>
    <scope>NUCLEOTIDE SEQUENCE [LARGE SCALE GENOMIC DNA]</scope>
    <source>
        <strain evidence="7">CDM_6</strain>
    </source>
</reference>
<dbReference type="STRING" id="392421.SAMN04488694_10998"/>
<evidence type="ECO:0000256" key="1">
    <source>
        <dbReference type="ARBA" id="ARBA00004906"/>
    </source>
</evidence>
<dbReference type="InterPro" id="IPR012334">
    <property type="entry name" value="Pectin_lyas_fold"/>
</dbReference>
<evidence type="ECO:0000256" key="4">
    <source>
        <dbReference type="SAM" id="MobiDB-lite"/>
    </source>
</evidence>
<name>A0A1G6PIL2_9EURY</name>
<dbReference type="SUPFAM" id="SSF51126">
    <property type="entry name" value="Pectin lyase-like"/>
    <property type="match status" value="1"/>
</dbReference>
<proteinExistence type="predicted"/>
<dbReference type="Gene3D" id="3.30.70.2050">
    <property type="match status" value="1"/>
</dbReference>
<keyword evidence="3" id="KW-0833">Ubl conjugation pathway</keyword>
<feature type="region of interest" description="Disordered" evidence="4">
    <location>
        <begin position="559"/>
        <end position="579"/>
    </location>
</feature>
<dbReference type="Pfam" id="PF05573">
    <property type="entry name" value="NosL"/>
    <property type="match status" value="1"/>
</dbReference>
<keyword evidence="2" id="KW-0677">Repeat</keyword>
<dbReference type="Gene3D" id="2.160.20.10">
    <property type="entry name" value="Single-stranded right-handed beta-helix, Pectin lyase-like"/>
    <property type="match status" value="1"/>
</dbReference>